<feature type="compositionally biased region" description="Acidic residues" evidence="9">
    <location>
        <begin position="274"/>
        <end position="285"/>
    </location>
</feature>
<dbReference type="Proteomes" id="UP001642502">
    <property type="component" value="Unassembled WGS sequence"/>
</dbReference>
<keyword evidence="4" id="KW-0158">Chromosome</keyword>
<accession>A0ABP0D6B7</accession>
<dbReference type="PANTHER" id="PTHR14401:SF6">
    <property type="entry name" value="CENTROMERE PROTEIN K"/>
    <property type="match status" value="1"/>
</dbReference>
<evidence type="ECO:0000256" key="6">
    <source>
        <dbReference type="ARBA" id="ARBA00023242"/>
    </source>
</evidence>
<feature type="compositionally biased region" description="Basic and acidic residues" evidence="9">
    <location>
        <begin position="252"/>
        <end position="266"/>
    </location>
</feature>
<evidence type="ECO:0000256" key="1">
    <source>
        <dbReference type="ARBA" id="ARBA00004123"/>
    </source>
</evidence>
<organism evidence="10 11">
    <name type="scientific">Sporothrix epigloea</name>
    <dbReference type="NCBI Taxonomy" id="1892477"/>
    <lineage>
        <taxon>Eukaryota</taxon>
        <taxon>Fungi</taxon>
        <taxon>Dikarya</taxon>
        <taxon>Ascomycota</taxon>
        <taxon>Pezizomycotina</taxon>
        <taxon>Sordariomycetes</taxon>
        <taxon>Sordariomycetidae</taxon>
        <taxon>Ophiostomatales</taxon>
        <taxon>Ophiostomataceae</taxon>
        <taxon>Sporothrix</taxon>
    </lineage>
</organism>
<evidence type="ECO:0000256" key="5">
    <source>
        <dbReference type="ARBA" id="ARBA00023054"/>
    </source>
</evidence>
<evidence type="ECO:0008006" key="12">
    <source>
        <dbReference type="Google" id="ProtNLM"/>
    </source>
</evidence>
<dbReference type="EMBL" id="CAWUON010000002">
    <property type="protein sequence ID" value="CAK7263171.1"/>
    <property type="molecule type" value="Genomic_DNA"/>
</dbReference>
<evidence type="ECO:0000256" key="7">
    <source>
        <dbReference type="ARBA" id="ARBA00023328"/>
    </source>
</evidence>
<comment type="similarity">
    <text evidence="3">Belongs to the CENP-K/MCM22 family.</text>
</comment>
<evidence type="ECO:0000256" key="9">
    <source>
        <dbReference type="SAM" id="MobiDB-lite"/>
    </source>
</evidence>
<evidence type="ECO:0000256" key="8">
    <source>
        <dbReference type="SAM" id="Coils"/>
    </source>
</evidence>
<evidence type="ECO:0000313" key="11">
    <source>
        <dbReference type="Proteomes" id="UP001642502"/>
    </source>
</evidence>
<feature type="coiled-coil region" evidence="8">
    <location>
        <begin position="123"/>
        <end position="157"/>
    </location>
</feature>
<proteinExistence type="inferred from homology"/>
<keyword evidence="6" id="KW-0539">Nucleus</keyword>
<comment type="caution">
    <text evidence="10">The sequence shown here is derived from an EMBL/GenBank/DDBJ whole genome shotgun (WGS) entry which is preliminary data.</text>
</comment>
<keyword evidence="7" id="KW-0137">Centromere</keyword>
<keyword evidence="5 8" id="KW-0175">Coiled coil</keyword>
<reference evidence="10 11" key="1">
    <citation type="submission" date="2024-01" db="EMBL/GenBank/DDBJ databases">
        <authorList>
            <person name="Allen C."/>
            <person name="Tagirdzhanova G."/>
        </authorList>
    </citation>
    <scope>NUCLEOTIDE SEQUENCE [LARGE SCALE GENOMIC DNA]</scope>
    <source>
        <strain evidence="10 11">CBS 119000</strain>
    </source>
</reference>
<keyword evidence="11" id="KW-1185">Reference proteome</keyword>
<evidence type="ECO:0000256" key="2">
    <source>
        <dbReference type="ARBA" id="ARBA00004584"/>
    </source>
</evidence>
<protein>
    <recommendedName>
        <fullName evidence="12">Centromere protein H C-terminal domain-containing protein</fullName>
    </recommendedName>
</protein>
<name>A0ABP0D6B7_9PEZI</name>
<comment type="subcellular location">
    <subcellularLocation>
        <location evidence="2">Chromosome</location>
        <location evidence="2">Centromere</location>
    </subcellularLocation>
    <subcellularLocation>
        <location evidence="1">Nucleus</location>
    </subcellularLocation>
</comment>
<evidence type="ECO:0000313" key="10">
    <source>
        <dbReference type="EMBL" id="CAK7263171.1"/>
    </source>
</evidence>
<evidence type="ECO:0000256" key="4">
    <source>
        <dbReference type="ARBA" id="ARBA00022454"/>
    </source>
</evidence>
<dbReference type="InterPro" id="IPR020993">
    <property type="entry name" value="Centromere_CenpK"/>
</dbReference>
<feature type="region of interest" description="Disordered" evidence="9">
    <location>
        <begin position="229"/>
        <end position="285"/>
    </location>
</feature>
<gene>
    <name evidence="10" type="ORF">SEPCBS119000_000346</name>
</gene>
<evidence type="ECO:0000256" key="3">
    <source>
        <dbReference type="ARBA" id="ARBA00005795"/>
    </source>
</evidence>
<sequence>MEQDVRPITRDDLHATFVERSIRELQRLVQEEEGVVAELSRGVMASPQVTSPDSMLAIMATAYNEVARSDPFLPFADSVVPALLALRKTCAVTAESQVCLDGQVSETDLRGRLTDLPLSTDAIDRAQKRLAGDKARLEDQRALKLALEARIVALQNSLASRSTMTAAEQRQEAVDALHAKKRDYDRDTFALLKSLKGFIQNRLGPMLAAEELGGPVVSGMMDIQDDDLAAGFSSQGRPRKVPSAGNSGRLSKQKEDQRQRRIDEIWGPKSGADGGEDEEGNEIEDSCSRDEVTAAAAEMQELTEELLNALASAGGDSSAAYVTIARESAAARFLVRSKVAHFHPRDASRLRLVDFGRELDD</sequence>
<dbReference type="PANTHER" id="PTHR14401">
    <property type="entry name" value="CENTROMERE PROTEIN K"/>
    <property type="match status" value="1"/>
</dbReference>